<evidence type="ECO:0000313" key="16">
    <source>
        <dbReference type="Proteomes" id="UP000054018"/>
    </source>
</evidence>
<keyword evidence="8" id="KW-0445">Lipid transport</keyword>
<dbReference type="Pfam" id="PF25669">
    <property type="entry name" value="SMP_MUG190-like"/>
    <property type="match status" value="2"/>
</dbReference>
<dbReference type="CDD" id="cd04052">
    <property type="entry name" value="C2B_Tricalbin-like"/>
    <property type="match status" value="1"/>
</dbReference>
<dbReference type="CDD" id="cd04045">
    <property type="entry name" value="C2C_Tricalbin-like"/>
    <property type="match status" value="1"/>
</dbReference>
<keyword evidence="5" id="KW-0677">Repeat</keyword>
<evidence type="ECO:0000259" key="13">
    <source>
        <dbReference type="PROSITE" id="PS50004"/>
    </source>
</evidence>
<dbReference type="OrthoDB" id="1029639at2759"/>
<protein>
    <recommendedName>
        <fullName evidence="17">Tricalbin</fullName>
    </recommendedName>
</protein>
<dbReference type="PROSITE" id="PS51847">
    <property type="entry name" value="SMP"/>
    <property type="match status" value="1"/>
</dbReference>
<feature type="domain" description="C2" evidence="13">
    <location>
        <begin position="701"/>
        <end position="832"/>
    </location>
</feature>
<keyword evidence="7 12" id="KW-1133">Transmembrane helix</keyword>
<dbReference type="InterPro" id="IPR035892">
    <property type="entry name" value="C2_domain_sf"/>
</dbReference>
<evidence type="ECO:0000256" key="2">
    <source>
        <dbReference type="ARBA" id="ARBA00022448"/>
    </source>
</evidence>
<feature type="region of interest" description="Disordered" evidence="11">
    <location>
        <begin position="39"/>
        <end position="123"/>
    </location>
</feature>
<dbReference type="GO" id="GO:0071944">
    <property type="term" value="C:cell periphery"/>
    <property type="evidence" value="ECO:0007669"/>
    <property type="project" value="UniProtKB-ARBA"/>
</dbReference>
<dbReference type="Pfam" id="PF00168">
    <property type="entry name" value="C2"/>
    <property type="match status" value="5"/>
</dbReference>
<evidence type="ECO:0000256" key="5">
    <source>
        <dbReference type="ARBA" id="ARBA00022737"/>
    </source>
</evidence>
<dbReference type="InterPro" id="IPR056910">
    <property type="entry name" value="TCB1-3_C2"/>
</dbReference>
<dbReference type="HOGENOM" id="CLU_001661_1_0_1"/>
<dbReference type="GO" id="GO:0006869">
    <property type="term" value="P:lipid transport"/>
    <property type="evidence" value="ECO:0007669"/>
    <property type="project" value="UniProtKB-KW"/>
</dbReference>
<dbReference type="InterPro" id="IPR052455">
    <property type="entry name" value="Tricalbin_domain"/>
</dbReference>
<dbReference type="CDD" id="cd21678">
    <property type="entry name" value="SMP_TCB"/>
    <property type="match status" value="1"/>
</dbReference>
<dbReference type="STRING" id="765257.A0A0C9YNI5"/>
<keyword evidence="2" id="KW-0813">Transport</keyword>
<dbReference type="Proteomes" id="UP000054018">
    <property type="component" value="Unassembled WGS sequence"/>
</dbReference>
<comment type="subcellular location">
    <subcellularLocation>
        <location evidence="1">Endoplasmic reticulum membrane</location>
    </subcellularLocation>
</comment>
<evidence type="ECO:0000313" key="15">
    <source>
        <dbReference type="EMBL" id="KIK26565.1"/>
    </source>
</evidence>
<dbReference type="CDD" id="cd00030">
    <property type="entry name" value="C2"/>
    <property type="match status" value="1"/>
</dbReference>
<evidence type="ECO:0000256" key="10">
    <source>
        <dbReference type="ARBA" id="ARBA00023136"/>
    </source>
</evidence>
<evidence type="ECO:0000256" key="8">
    <source>
        <dbReference type="ARBA" id="ARBA00023055"/>
    </source>
</evidence>
<feature type="region of interest" description="Disordered" evidence="11">
    <location>
        <begin position="1264"/>
        <end position="1305"/>
    </location>
</feature>
<accession>A0A0C9YNI5</accession>
<keyword evidence="10 12" id="KW-0472">Membrane</keyword>
<evidence type="ECO:0000256" key="4">
    <source>
        <dbReference type="ARBA" id="ARBA00022692"/>
    </source>
</evidence>
<dbReference type="EMBL" id="KN833701">
    <property type="protein sequence ID" value="KIK26565.1"/>
    <property type="molecule type" value="Genomic_DNA"/>
</dbReference>
<evidence type="ECO:0000256" key="3">
    <source>
        <dbReference type="ARBA" id="ARBA00022553"/>
    </source>
</evidence>
<feature type="domain" description="C2" evidence="13">
    <location>
        <begin position="428"/>
        <end position="554"/>
    </location>
</feature>
<keyword evidence="4 12" id="KW-0812">Transmembrane</keyword>
<name>A0A0C9YNI5_9AGAM</name>
<feature type="domain" description="C2" evidence="13">
    <location>
        <begin position="1288"/>
        <end position="1406"/>
    </location>
</feature>
<proteinExistence type="predicted"/>
<evidence type="ECO:0000256" key="1">
    <source>
        <dbReference type="ARBA" id="ARBA00004586"/>
    </source>
</evidence>
<reference evidence="16" key="2">
    <citation type="submission" date="2015-01" db="EMBL/GenBank/DDBJ databases">
        <title>Evolutionary Origins and Diversification of the Mycorrhizal Mutualists.</title>
        <authorList>
            <consortium name="DOE Joint Genome Institute"/>
            <consortium name="Mycorrhizal Genomics Consortium"/>
            <person name="Kohler A."/>
            <person name="Kuo A."/>
            <person name="Nagy L.G."/>
            <person name="Floudas D."/>
            <person name="Copeland A."/>
            <person name="Barry K.W."/>
            <person name="Cichocki N."/>
            <person name="Veneault-Fourrey C."/>
            <person name="LaButti K."/>
            <person name="Lindquist E.A."/>
            <person name="Lipzen A."/>
            <person name="Lundell T."/>
            <person name="Morin E."/>
            <person name="Murat C."/>
            <person name="Riley R."/>
            <person name="Ohm R."/>
            <person name="Sun H."/>
            <person name="Tunlid A."/>
            <person name="Henrissat B."/>
            <person name="Grigoriev I.V."/>
            <person name="Hibbett D.S."/>
            <person name="Martin F."/>
        </authorList>
    </citation>
    <scope>NUCLEOTIDE SEQUENCE [LARGE SCALE GENOMIC DNA]</scope>
    <source>
        <strain evidence="16">441</strain>
    </source>
</reference>
<evidence type="ECO:0000256" key="7">
    <source>
        <dbReference type="ARBA" id="ARBA00022989"/>
    </source>
</evidence>
<keyword evidence="3" id="KW-0597">Phosphoprotein</keyword>
<feature type="domain" description="C2" evidence="13">
    <location>
        <begin position="1077"/>
        <end position="1199"/>
    </location>
</feature>
<feature type="domain" description="SMP-LTD" evidence="14">
    <location>
        <begin position="232"/>
        <end position="437"/>
    </location>
</feature>
<keyword evidence="16" id="KW-1185">Reference proteome</keyword>
<dbReference type="PROSITE" id="PS50004">
    <property type="entry name" value="C2"/>
    <property type="match status" value="5"/>
</dbReference>
<dbReference type="InterPro" id="IPR037765">
    <property type="entry name" value="C2B_Tricalbin"/>
</dbReference>
<dbReference type="InterPro" id="IPR017147">
    <property type="entry name" value="Tricalbin"/>
</dbReference>
<dbReference type="InterPro" id="IPR037756">
    <property type="entry name" value="C2D_Tricalbin"/>
</dbReference>
<dbReference type="GO" id="GO:0061817">
    <property type="term" value="P:endoplasmic reticulum-plasma membrane tethering"/>
    <property type="evidence" value="ECO:0007669"/>
    <property type="project" value="InterPro"/>
</dbReference>
<feature type="transmembrane region" description="Helical" evidence="12">
    <location>
        <begin position="167"/>
        <end position="184"/>
    </location>
</feature>
<feature type="compositionally biased region" description="Low complexity" evidence="11">
    <location>
        <begin position="1291"/>
        <end position="1300"/>
    </location>
</feature>
<dbReference type="PANTHER" id="PTHR46980:SF2">
    <property type="entry name" value="TRICALBIN-1-RELATED"/>
    <property type="match status" value="1"/>
</dbReference>
<dbReference type="InterPro" id="IPR037762">
    <property type="entry name" value="C2C_Tricalbin"/>
</dbReference>
<dbReference type="SMART" id="SM00239">
    <property type="entry name" value="C2"/>
    <property type="match status" value="5"/>
</dbReference>
<dbReference type="CDD" id="cd04040">
    <property type="entry name" value="C2D_Tricalbin-like"/>
    <property type="match status" value="1"/>
</dbReference>
<dbReference type="InterPro" id="IPR031468">
    <property type="entry name" value="SMP_LBD"/>
</dbReference>
<evidence type="ECO:0000259" key="14">
    <source>
        <dbReference type="PROSITE" id="PS51847"/>
    </source>
</evidence>
<evidence type="ECO:0000256" key="9">
    <source>
        <dbReference type="ARBA" id="ARBA00023121"/>
    </source>
</evidence>
<gene>
    <name evidence="15" type="ORF">PISMIDRAFT_94787</name>
</gene>
<dbReference type="SUPFAM" id="SSF49562">
    <property type="entry name" value="C2 domain (Calcium/lipid-binding domain, CaLB)"/>
    <property type="match status" value="5"/>
</dbReference>
<dbReference type="InterPro" id="IPR000008">
    <property type="entry name" value="C2_dom"/>
</dbReference>
<dbReference type="PANTHER" id="PTHR46980">
    <property type="entry name" value="TRICALBIN-1-RELATED"/>
    <property type="match status" value="1"/>
</dbReference>
<evidence type="ECO:0008006" key="17">
    <source>
        <dbReference type="Google" id="ProtNLM"/>
    </source>
</evidence>
<keyword evidence="6" id="KW-0256">Endoplasmic reticulum</keyword>
<dbReference type="GO" id="GO:0008289">
    <property type="term" value="F:lipid binding"/>
    <property type="evidence" value="ECO:0007669"/>
    <property type="project" value="UniProtKB-KW"/>
</dbReference>
<dbReference type="Pfam" id="PF24920">
    <property type="entry name" value="C2_TCB1"/>
    <property type="match status" value="1"/>
</dbReference>
<organism evidence="15 16">
    <name type="scientific">Pisolithus microcarpus 441</name>
    <dbReference type="NCBI Taxonomy" id="765257"/>
    <lineage>
        <taxon>Eukaryota</taxon>
        <taxon>Fungi</taxon>
        <taxon>Dikarya</taxon>
        <taxon>Basidiomycota</taxon>
        <taxon>Agaricomycotina</taxon>
        <taxon>Agaricomycetes</taxon>
        <taxon>Agaricomycetidae</taxon>
        <taxon>Boletales</taxon>
        <taxon>Sclerodermatineae</taxon>
        <taxon>Pisolithaceae</taxon>
        <taxon>Pisolithus</taxon>
    </lineage>
</organism>
<dbReference type="Gene3D" id="2.60.40.150">
    <property type="entry name" value="C2 domain"/>
    <property type="match status" value="5"/>
</dbReference>
<feature type="transmembrane region" description="Helical" evidence="12">
    <location>
        <begin position="190"/>
        <end position="207"/>
    </location>
</feature>
<feature type="domain" description="C2" evidence="13">
    <location>
        <begin position="574"/>
        <end position="696"/>
    </location>
</feature>
<feature type="region of interest" description="Disordered" evidence="11">
    <location>
        <begin position="1433"/>
        <end position="1462"/>
    </location>
</feature>
<dbReference type="PIRSF" id="PIRSF037232">
    <property type="entry name" value="Tricalbin"/>
    <property type="match status" value="1"/>
</dbReference>
<dbReference type="GO" id="GO:0005789">
    <property type="term" value="C:endoplasmic reticulum membrane"/>
    <property type="evidence" value="ECO:0007669"/>
    <property type="project" value="UniProtKB-SubCell"/>
</dbReference>
<feature type="compositionally biased region" description="Basic and acidic residues" evidence="11">
    <location>
        <begin position="47"/>
        <end position="63"/>
    </location>
</feature>
<evidence type="ECO:0000256" key="12">
    <source>
        <dbReference type="SAM" id="Phobius"/>
    </source>
</evidence>
<evidence type="ECO:0000256" key="6">
    <source>
        <dbReference type="ARBA" id="ARBA00022824"/>
    </source>
</evidence>
<reference evidence="15 16" key="1">
    <citation type="submission" date="2014-04" db="EMBL/GenBank/DDBJ databases">
        <authorList>
            <consortium name="DOE Joint Genome Institute"/>
            <person name="Kuo A."/>
            <person name="Kohler A."/>
            <person name="Costa M.D."/>
            <person name="Nagy L.G."/>
            <person name="Floudas D."/>
            <person name="Copeland A."/>
            <person name="Barry K.W."/>
            <person name="Cichocki N."/>
            <person name="Veneault-Fourrey C."/>
            <person name="LaButti K."/>
            <person name="Lindquist E.A."/>
            <person name="Lipzen A."/>
            <person name="Lundell T."/>
            <person name="Morin E."/>
            <person name="Murat C."/>
            <person name="Sun H."/>
            <person name="Tunlid A."/>
            <person name="Henrissat B."/>
            <person name="Grigoriev I.V."/>
            <person name="Hibbett D.S."/>
            <person name="Martin F."/>
            <person name="Nordberg H.P."/>
            <person name="Cantor M.N."/>
            <person name="Hua S.X."/>
        </authorList>
    </citation>
    <scope>NUCLEOTIDE SEQUENCE [LARGE SCALE GENOMIC DNA]</scope>
    <source>
        <strain evidence="15 16">441</strain>
    </source>
</reference>
<feature type="region of interest" description="Disordered" evidence="11">
    <location>
        <begin position="824"/>
        <end position="844"/>
    </location>
</feature>
<evidence type="ECO:0000256" key="11">
    <source>
        <dbReference type="SAM" id="MobiDB-lite"/>
    </source>
</evidence>
<feature type="region of interest" description="Disordered" evidence="11">
    <location>
        <begin position="921"/>
        <end position="945"/>
    </location>
</feature>
<feature type="compositionally biased region" description="Polar residues" evidence="11">
    <location>
        <begin position="1434"/>
        <end position="1448"/>
    </location>
</feature>
<dbReference type="InterPro" id="IPR037761">
    <property type="entry name" value="C2A_Tricalbin"/>
</dbReference>
<keyword evidence="9" id="KW-0446">Lipid-binding</keyword>
<sequence>MAANAPPESVQAHQQQIQEDAHAQVLGIFDQDASKGAAVHVFDPDAPPEKKASVVARGQEKLKPYAASNNDVPAEAPIDTGTKGVLPTITVEDADQPTEQKAEKATPVPDSPSPGAYPSGPAPEVPEWYKVGWRSIANVDVPLSEDEQTKDKAVLERFISEQFYGDWYHNAGIIIFAVFASHFFTRFNFGWGWLFILLAVCCTYYRTSMARVRRCARDDIQRELVKTRLASEHESADWLNNFLDRFWLIYEPVLSKSVVASVDQILSVSTPAFLDSLRLSTFTLGTKAPRIVEVRTFPNTEDDVVMMDWNLSFTPNDVADMTPRVAMKKVNPKIVLSVRVGRGLASAAMPILIEDVTFTGLLRVKLKLVSNFPHIQIVDITFLEKPTIDYVLKPVGGDTFGFDIAHIPGLSEFIREMIHGTLEPMMYDPNVFTLNLEQLLSGAPLDAAIGVVLITVEAARGLKGSKIGGGSPDPYVSVTINDRQELARTKHRNNTYNPTWAETKFILVNTLQEPLVLNVMDYNEHRKDTKLGSATFDLQKLQDDAVVEGIERHLLKDGKERGLLRFNLSYYPVLKPEMVEGKEQLPNTNIGIVRLTVHQAKELDSAKSLTGDLNPLVKVYLGDDPSAIHRTQIIKHTNNPVWESPTEFLCLDKRSSLITFKIVDDRDILKDPVIGYMSGRLEDLLAGMSEGRDWWPLSGCKTGKIRISLQWKPLHMPGILSGVDQYVPPIGVVRLWLQKATDVKNVEAGLGGKSDPYVRVLVNNVIKGRTEVMNNNLNPEWDQIIYIPVHSLRESMFMEVMDYQHLTKDRSLGSVELHVNELARESSTDNQYRHESTGKKEVQDPIKLDGSDEQAFHGHLHYVAEFIPCLNLKNVRFDADENEVQQAAKGVKDINTAVNQSSNKEERYVTVRQPIDDVQGQEREGTFGNGIAGKVETNPGNDEIKDKKETSGIDLGKEELLKHQSGIIIFHILSGQLHKKARLEVLLDDGYWPAVSTIKARSTHAQWQHVGEAFIKELDFGRVWLRLNENAEGDKDDIIAEWKGNAKYFVDATLDRRCTYTLTNDEDKTSSVVIETRYVPVPVKLEPRESINNQGVLRVELIGAKDLRSADRGGKSDPYAIFTLNGQKEFKSQTKKKTLNPEWNETFNVNVSSRVAADFTVEIFDWNQLEQAKSLGVGRIRLDDLEPLEAAERFITLSSEKHGEKGAVHLRMVFQPEIIARARKSTSTFSVAGRAMTHIGSLPMEAGRGVLHGVGGIFRRDHEKENSLPSHPEVFAPATHPATQSLGSGGAASRSAESLRTASGAPSDHGVLRVVVLNAKGLHSNEAKPYALVRVGDKEHKTKHGHSRTSTPEWNESFVFPASSTTSKLYVWVYDHKTLGKDKVLGEGEVEIWRHLQPNQSSVADLTADLREGGEVHLHLEFDVDANARAHDPSVTSLERPTAVSPSRFSIRGRRPGATEDS</sequence>
<dbReference type="CDD" id="cd04044">
    <property type="entry name" value="C2A_Tricalbin-like"/>
    <property type="match status" value="1"/>
</dbReference>